<dbReference type="Proteomes" id="UP000332933">
    <property type="component" value="Unassembled WGS sequence"/>
</dbReference>
<dbReference type="CDD" id="cd13228">
    <property type="entry name" value="PHear_NECAP"/>
    <property type="match status" value="1"/>
</dbReference>
<organism evidence="4 5">
    <name type="scientific">Aphanomyces stellatus</name>
    <dbReference type="NCBI Taxonomy" id="120398"/>
    <lineage>
        <taxon>Eukaryota</taxon>
        <taxon>Sar</taxon>
        <taxon>Stramenopiles</taxon>
        <taxon>Oomycota</taxon>
        <taxon>Saprolegniomycetes</taxon>
        <taxon>Saprolegniales</taxon>
        <taxon>Verrucalvaceae</taxon>
        <taxon>Aphanomyces</taxon>
    </lineage>
</organism>
<dbReference type="EMBL" id="VJMH01006522">
    <property type="protein sequence ID" value="KAF0689039.1"/>
    <property type="molecule type" value="Genomic_DNA"/>
</dbReference>
<dbReference type="OrthoDB" id="10265489at2759"/>
<feature type="region of interest" description="Disordered" evidence="1">
    <location>
        <begin position="178"/>
        <end position="231"/>
    </location>
</feature>
<dbReference type="SUPFAM" id="SSF50729">
    <property type="entry name" value="PH domain-like"/>
    <property type="match status" value="1"/>
</dbReference>
<name>A0A485LCL4_9STRA</name>
<protein>
    <submittedName>
        <fullName evidence="4">Aste57867_19454 protein</fullName>
    </submittedName>
</protein>
<evidence type="ECO:0000313" key="3">
    <source>
        <dbReference type="EMBL" id="KAF0689039.1"/>
    </source>
</evidence>
<dbReference type="PANTHER" id="PTHR12847">
    <property type="entry name" value="ATP-BINDING CASSETTE ABC TRANSPORTER-RELATED"/>
    <property type="match status" value="1"/>
</dbReference>
<keyword evidence="5" id="KW-1185">Reference proteome</keyword>
<dbReference type="AlphaFoldDB" id="A0A485LCL4"/>
<evidence type="ECO:0000256" key="1">
    <source>
        <dbReference type="SAM" id="MobiDB-lite"/>
    </source>
</evidence>
<feature type="compositionally biased region" description="Polar residues" evidence="1">
    <location>
        <begin position="213"/>
        <end position="231"/>
    </location>
</feature>
<dbReference type="InterPro" id="IPR012466">
    <property type="entry name" value="NECAP_PHear"/>
</dbReference>
<dbReference type="GO" id="GO:0030125">
    <property type="term" value="C:clathrin vesicle coat"/>
    <property type="evidence" value="ECO:0007669"/>
    <property type="project" value="TreeGrafter"/>
</dbReference>
<proteinExistence type="predicted"/>
<dbReference type="Gene3D" id="2.30.29.30">
    <property type="entry name" value="Pleckstrin-homology domain (PH domain)/Phosphotyrosine-binding domain (PTB)"/>
    <property type="match status" value="1"/>
</dbReference>
<dbReference type="PANTHER" id="PTHR12847:SF9">
    <property type="entry name" value="NECAP-LIKE PROTEIN CG9132"/>
    <property type="match status" value="1"/>
</dbReference>
<reference evidence="4 5" key="1">
    <citation type="submission" date="2019-03" db="EMBL/GenBank/DDBJ databases">
        <authorList>
            <person name="Gaulin E."/>
            <person name="Dumas B."/>
        </authorList>
    </citation>
    <scope>NUCLEOTIDE SEQUENCE [LARGE SCALE GENOMIC DNA]</scope>
    <source>
        <strain evidence="4">CBS 568.67</strain>
    </source>
</reference>
<dbReference type="Pfam" id="PF07933">
    <property type="entry name" value="DUF1681"/>
    <property type="match status" value="1"/>
</dbReference>
<dbReference type="GO" id="GO:0006897">
    <property type="term" value="P:endocytosis"/>
    <property type="evidence" value="ECO:0007669"/>
    <property type="project" value="InterPro"/>
</dbReference>
<dbReference type="EMBL" id="CAADRA010006543">
    <property type="protein sequence ID" value="VFT96166.1"/>
    <property type="molecule type" value="Genomic_DNA"/>
</dbReference>
<evidence type="ECO:0000313" key="5">
    <source>
        <dbReference type="Proteomes" id="UP000332933"/>
    </source>
</evidence>
<feature type="domain" description="NECAP PHear" evidence="2">
    <location>
        <begin position="6"/>
        <end position="179"/>
    </location>
</feature>
<accession>A0A485LCL4</accession>
<sequence length="231" mass="25394">MADETIERVLKVINQVFAFKIPPQSSAAGHRADSWPKDPVWTGRLTISAINDETQIQLRDPKTGGLFAACPISKSGPPAVQKVVDSSRYFVLRLVDAKSGRHAFIGIAFEDRNDAFDFNVAIDDHQKYRQRNHQTIFKTLTSTCSEVKREENAANEAVTNPTVSKDYSLKQGQTIKIKLNKKGKDTDETAPVQPLSAPAPSSSKQGDLFSFGGPSTNATQPAETPTTWETF</sequence>
<dbReference type="InterPro" id="IPR011993">
    <property type="entry name" value="PH-like_dom_sf"/>
</dbReference>
<evidence type="ECO:0000259" key="2">
    <source>
        <dbReference type="Pfam" id="PF07933"/>
    </source>
</evidence>
<reference evidence="3" key="2">
    <citation type="submission" date="2019-06" db="EMBL/GenBank/DDBJ databases">
        <title>Genomics analysis of Aphanomyces spp. identifies a new class of oomycete effector associated with host adaptation.</title>
        <authorList>
            <person name="Gaulin E."/>
        </authorList>
    </citation>
    <scope>NUCLEOTIDE SEQUENCE</scope>
    <source>
        <strain evidence="3">CBS 578.67</strain>
    </source>
</reference>
<evidence type="ECO:0000313" key="4">
    <source>
        <dbReference type="EMBL" id="VFT96166.1"/>
    </source>
</evidence>
<gene>
    <name evidence="4" type="primary">Aste57867_19454</name>
    <name evidence="3" type="ORF">As57867_019390</name>
    <name evidence="4" type="ORF">ASTE57867_19454</name>
</gene>